<proteinExistence type="predicted"/>
<dbReference type="GO" id="GO:0004177">
    <property type="term" value="F:aminopeptidase activity"/>
    <property type="evidence" value="ECO:0007669"/>
    <property type="project" value="UniProtKB-ARBA"/>
</dbReference>
<dbReference type="Gene3D" id="3.90.230.10">
    <property type="entry name" value="Creatinase/methionine aminopeptidase superfamily"/>
    <property type="match status" value="1"/>
</dbReference>
<dbReference type="InterPro" id="IPR000587">
    <property type="entry name" value="Creatinase_N"/>
</dbReference>
<dbReference type="GO" id="GO:0046872">
    <property type="term" value="F:metal ion binding"/>
    <property type="evidence" value="ECO:0007669"/>
    <property type="project" value="UniProtKB-KW"/>
</dbReference>
<protein>
    <recommendedName>
        <fullName evidence="7">Xaa-Pro dipeptidase</fullName>
    </recommendedName>
</protein>
<dbReference type="Pfam" id="PF01321">
    <property type="entry name" value="Creatinase_N"/>
    <property type="match status" value="1"/>
</dbReference>
<dbReference type="InterPro" id="IPR029149">
    <property type="entry name" value="Creatin/AminoP/Spt16_N"/>
</dbReference>
<dbReference type="PANTHER" id="PTHR46112:SF3">
    <property type="entry name" value="AMINOPEPTIDASE YPDF"/>
    <property type="match status" value="1"/>
</dbReference>
<dbReference type="InterPro" id="IPR050659">
    <property type="entry name" value="Peptidase_M24B"/>
</dbReference>
<dbReference type="SUPFAM" id="SSF55920">
    <property type="entry name" value="Creatinase/aminopeptidase"/>
    <property type="match status" value="1"/>
</dbReference>
<reference evidence="6" key="1">
    <citation type="submission" date="2017-09" db="EMBL/GenBank/DDBJ databases">
        <title>Depth-based differentiation of microbial function through sediment-hosted aquifers and enrichment of novel symbionts in the deep terrestrial subsurface.</title>
        <authorList>
            <person name="Probst A.J."/>
            <person name="Ladd B."/>
            <person name="Jarett J.K."/>
            <person name="Geller-Mcgrath D.E."/>
            <person name="Sieber C.M.K."/>
            <person name="Emerson J.B."/>
            <person name="Anantharaman K."/>
            <person name="Thomas B.C."/>
            <person name="Malmstrom R."/>
            <person name="Stieglmeier M."/>
            <person name="Klingl A."/>
            <person name="Woyke T."/>
            <person name="Ryan C.M."/>
            <person name="Banfield J.F."/>
        </authorList>
    </citation>
    <scope>NUCLEOTIDE SEQUENCE [LARGE SCALE GENOMIC DNA]</scope>
</reference>
<dbReference type="EMBL" id="PFBZ01000151">
    <property type="protein sequence ID" value="PIT86378.1"/>
    <property type="molecule type" value="Genomic_DNA"/>
</dbReference>
<evidence type="ECO:0000256" key="1">
    <source>
        <dbReference type="ARBA" id="ARBA00022723"/>
    </source>
</evidence>
<dbReference type="PROSITE" id="PS00491">
    <property type="entry name" value="PROLINE_PEPTIDASE"/>
    <property type="match status" value="1"/>
</dbReference>
<evidence type="ECO:0000313" key="6">
    <source>
        <dbReference type="Proteomes" id="UP000229362"/>
    </source>
</evidence>
<keyword evidence="2" id="KW-0378">Hydrolase</keyword>
<sequence>MDMSNTRIKKLQSILHKKQAAACFITNQKNIFYLTGFIGISPYEHESTLLITTNQAYLYIPQMYRDRAMAVVHTDITLVTDLPKGLFGSWTMHATTGTIVCESENLTLAEFDTLQGHTTATLLPEKGIVAALRLYKDDTEIAALKKASAMTDKAFTHIQEFIAKRMYTRLCEHDVIEELRRYSHALGSHGFGFDPIVAYGPGSAEPHYISNNTPIKPGNVLLIDMGFVVDGYTSDFSRTLSLGAPTDEFTRIYALVQETQQACLDACKPGASTTTLYTLSQDIFTKHGVADLYLHSLGHGVGLDVHEAPRLASSHDTILKPGMVITIEPGLYLSNQFGVRIEDLVLITEDGYELLTTSSKKMISLV</sequence>
<feature type="domain" description="Peptidase M24" evidence="3">
    <location>
        <begin position="143"/>
        <end position="349"/>
    </location>
</feature>
<organism evidence="5 6">
    <name type="scientific">Candidatus Magasanikbacteria bacterium CG10_big_fil_rev_8_21_14_0_10_43_6</name>
    <dbReference type="NCBI Taxonomy" id="1974650"/>
    <lineage>
        <taxon>Bacteria</taxon>
        <taxon>Candidatus Magasanikiibacteriota</taxon>
    </lineage>
</organism>
<evidence type="ECO:0000259" key="4">
    <source>
        <dbReference type="Pfam" id="PF01321"/>
    </source>
</evidence>
<dbReference type="PRINTS" id="PR00599">
    <property type="entry name" value="MAPEPTIDASE"/>
</dbReference>
<evidence type="ECO:0000256" key="2">
    <source>
        <dbReference type="ARBA" id="ARBA00022801"/>
    </source>
</evidence>
<dbReference type="Pfam" id="PF00557">
    <property type="entry name" value="Peptidase_M24"/>
    <property type="match status" value="1"/>
</dbReference>
<feature type="domain" description="Creatinase N-terminal" evidence="4">
    <location>
        <begin position="7"/>
        <end position="134"/>
    </location>
</feature>
<dbReference type="Gene3D" id="3.40.350.10">
    <property type="entry name" value="Creatinase/prolidase N-terminal domain"/>
    <property type="match status" value="1"/>
</dbReference>
<keyword evidence="1" id="KW-0479">Metal-binding</keyword>
<dbReference type="SUPFAM" id="SSF53092">
    <property type="entry name" value="Creatinase/prolidase N-terminal domain"/>
    <property type="match status" value="1"/>
</dbReference>
<evidence type="ECO:0008006" key="7">
    <source>
        <dbReference type="Google" id="ProtNLM"/>
    </source>
</evidence>
<dbReference type="InterPro" id="IPR001714">
    <property type="entry name" value="Pept_M24_MAP"/>
</dbReference>
<dbReference type="GO" id="GO:0008235">
    <property type="term" value="F:metalloexopeptidase activity"/>
    <property type="evidence" value="ECO:0007669"/>
    <property type="project" value="UniProtKB-ARBA"/>
</dbReference>
<accession>A0A2M6W0T0</accession>
<name>A0A2M6W0T0_9BACT</name>
<evidence type="ECO:0000313" key="5">
    <source>
        <dbReference type="EMBL" id="PIT86378.1"/>
    </source>
</evidence>
<dbReference type="InterPro" id="IPR001131">
    <property type="entry name" value="Peptidase_M24B_aminopep-P_CS"/>
</dbReference>
<dbReference type="AlphaFoldDB" id="A0A2M6W0T0"/>
<dbReference type="InterPro" id="IPR036005">
    <property type="entry name" value="Creatinase/aminopeptidase-like"/>
</dbReference>
<dbReference type="PANTHER" id="PTHR46112">
    <property type="entry name" value="AMINOPEPTIDASE"/>
    <property type="match status" value="1"/>
</dbReference>
<dbReference type="InterPro" id="IPR000994">
    <property type="entry name" value="Pept_M24"/>
</dbReference>
<comment type="caution">
    <text evidence="5">The sequence shown here is derived from an EMBL/GenBank/DDBJ whole genome shotgun (WGS) entry which is preliminary data.</text>
</comment>
<dbReference type="Proteomes" id="UP000229362">
    <property type="component" value="Unassembled WGS sequence"/>
</dbReference>
<gene>
    <name evidence="5" type="ORF">COU33_03480</name>
</gene>
<evidence type="ECO:0000259" key="3">
    <source>
        <dbReference type="Pfam" id="PF00557"/>
    </source>
</evidence>